<name>S5ZZD8_9SPIR</name>
<evidence type="ECO:0000313" key="1">
    <source>
        <dbReference type="EMBL" id="AGT43608.1"/>
    </source>
</evidence>
<dbReference type="Proteomes" id="UP000015620">
    <property type="component" value="Chromosome"/>
</dbReference>
<evidence type="ECO:0000313" key="2">
    <source>
        <dbReference type="Proteomes" id="UP000015620"/>
    </source>
</evidence>
<dbReference type="PATRIC" id="fig|1291379.3.peg.1109"/>
<dbReference type="AlphaFoldDB" id="S5ZZD8"/>
<dbReference type="KEGG" id="tped:TPE_1112"/>
<reference evidence="1 2" key="1">
    <citation type="journal article" date="2013" name="PLoS ONE">
        <title>Genome-Wide Relatedness of Treponema pedis, from Gingiva and Necrotic Skin Lesions of Pigs, with the Human Oral Pathogen Treponema denticola.</title>
        <authorList>
            <person name="Svartstrom O."/>
            <person name="Mushtaq M."/>
            <person name="Pringle M."/>
            <person name="Segerman B."/>
        </authorList>
    </citation>
    <scope>NUCLEOTIDE SEQUENCE [LARGE SCALE GENOMIC DNA]</scope>
    <source>
        <strain evidence="1">T A4</strain>
    </source>
</reference>
<protein>
    <submittedName>
        <fullName evidence="1">Uncharacterized protein</fullName>
    </submittedName>
</protein>
<sequence>MRFKTEYTINFRIIQLLRAGGKMNSKQAEVKAPSALKFV</sequence>
<gene>
    <name evidence="1" type="ORF">TPE_1112</name>
</gene>
<keyword evidence="2" id="KW-1185">Reference proteome</keyword>
<dbReference type="EMBL" id="CP004120">
    <property type="protein sequence ID" value="AGT43608.1"/>
    <property type="molecule type" value="Genomic_DNA"/>
</dbReference>
<accession>S5ZZD8</accession>
<dbReference type="HOGENOM" id="CLU_3318683_0_0_12"/>
<proteinExistence type="predicted"/>
<organism evidence="1 2">
    <name type="scientific">Treponema pedis str. T A4</name>
    <dbReference type="NCBI Taxonomy" id="1291379"/>
    <lineage>
        <taxon>Bacteria</taxon>
        <taxon>Pseudomonadati</taxon>
        <taxon>Spirochaetota</taxon>
        <taxon>Spirochaetia</taxon>
        <taxon>Spirochaetales</taxon>
        <taxon>Treponemataceae</taxon>
        <taxon>Treponema</taxon>
    </lineage>
</organism>
<dbReference type="STRING" id="1291379.TPE_1112"/>